<accession>A0A9X8R0B6</accession>
<dbReference type="PRINTS" id="PR00038">
    <property type="entry name" value="HTHLUXR"/>
</dbReference>
<evidence type="ECO:0000313" key="5">
    <source>
        <dbReference type="EMBL" id="SHN32336.1"/>
    </source>
</evidence>
<dbReference type="InterPro" id="IPR000792">
    <property type="entry name" value="Tscrpt_reg_LuxR_C"/>
</dbReference>
<evidence type="ECO:0000256" key="1">
    <source>
        <dbReference type="ARBA" id="ARBA00023015"/>
    </source>
</evidence>
<dbReference type="Pfam" id="PF00196">
    <property type="entry name" value="GerE"/>
    <property type="match status" value="1"/>
</dbReference>
<dbReference type="Proteomes" id="UP000184388">
    <property type="component" value="Unassembled WGS sequence"/>
</dbReference>
<dbReference type="SMART" id="SM00421">
    <property type="entry name" value="HTH_LUXR"/>
    <property type="match status" value="1"/>
</dbReference>
<sequence>MPRVPVQLHCPDPVLEAGLRSQLRPQPGIQLLPPGDPTPPTVALISVDTLDGDTTALLHRIRHTTPARLALLVARLDVTHLPTAAECGITAILRRSQATPEQLTHMITSAARGDGMLPDDLLGPLLTQVGHLQRQVLTPHGLDFSGLTTREIDVLHHVADGRTTTEIAQTLGYSERTVKTTLHGIVTRWHLRNRTHAVAHAIRHGLI</sequence>
<dbReference type="RefSeq" id="WP_073449923.1">
    <property type="nucleotide sequence ID" value="NZ_FRBK01000036.1"/>
</dbReference>
<dbReference type="CDD" id="cd06170">
    <property type="entry name" value="LuxR_C_like"/>
    <property type="match status" value="1"/>
</dbReference>
<name>A0A9X8R0B6_9ACTN</name>
<evidence type="ECO:0000313" key="6">
    <source>
        <dbReference type="Proteomes" id="UP000184388"/>
    </source>
</evidence>
<keyword evidence="3" id="KW-0804">Transcription</keyword>
<dbReference type="Gene3D" id="3.40.50.2300">
    <property type="match status" value="1"/>
</dbReference>
<comment type="caution">
    <text evidence="5">The sequence shown here is derived from an EMBL/GenBank/DDBJ whole genome shotgun (WGS) entry which is preliminary data.</text>
</comment>
<dbReference type="PANTHER" id="PTHR44688:SF16">
    <property type="entry name" value="DNA-BINDING TRANSCRIPTIONAL ACTIVATOR DEVR_DOSR"/>
    <property type="match status" value="1"/>
</dbReference>
<keyword evidence="1" id="KW-0805">Transcription regulation</keyword>
<dbReference type="PROSITE" id="PS50043">
    <property type="entry name" value="HTH_LUXR_2"/>
    <property type="match status" value="1"/>
</dbReference>
<dbReference type="EMBL" id="FRBK01000036">
    <property type="protein sequence ID" value="SHN32336.1"/>
    <property type="molecule type" value="Genomic_DNA"/>
</dbReference>
<reference evidence="6" key="1">
    <citation type="submission" date="2016-11" db="EMBL/GenBank/DDBJ databases">
        <authorList>
            <person name="Jaros S."/>
            <person name="Januszkiewicz K."/>
            <person name="Wedrychowicz H."/>
        </authorList>
    </citation>
    <scope>NUCLEOTIDE SEQUENCE [LARGE SCALE GENOMIC DNA]</scope>
    <source>
        <strain evidence="6">CGMCC 4.3555</strain>
    </source>
</reference>
<dbReference type="GO" id="GO:0003677">
    <property type="term" value="F:DNA binding"/>
    <property type="evidence" value="ECO:0007669"/>
    <property type="project" value="UniProtKB-KW"/>
</dbReference>
<dbReference type="GO" id="GO:0006355">
    <property type="term" value="P:regulation of DNA-templated transcription"/>
    <property type="evidence" value="ECO:0007669"/>
    <property type="project" value="InterPro"/>
</dbReference>
<organism evidence="5 6">
    <name type="scientific">Streptomyces yunnanensis</name>
    <dbReference type="NCBI Taxonomy" id="156453"/>
    <lineage>
        <taxon>Bacteria</taxon>
        <taxon>Bacillati</taxon>
        <taxon>Actinomycetota</taxon>
        <taxon>Actinomycetes</taxon>
        <taxon>Kitasatosporales</taxon>
        <taxon>Streptomycetaceae</taxon>
        <taxon>Streptomyces</taxon>
    </lineage>
</organism>
<protein>
    <submittedName>
        <fullName evidence="5">DNA-binding response regulator, NarL/FixJ family, contains REC and HTH domains</fullName>
    </submittedName>
</protein>
<keyword evidence="2 5" id="KW-0238">DNA-binding</keyword>
<gene>
    <name evidence="5" type="ORF">SAMN05216268_1366</name>
</gene>
<evidence type="ECO:0000256" key="3">
    <source>
        <dbReference type="ARBA" id="ARBA00023163"/>
    </source>
</evidence>
<dbReference type="PANTHER" id="PTHR44688">
    <property type="entry name" value="DNA-BINDING TRANSCRIPTIONAL ACTIVATOR DEVR_DOSR"/>
    <property type="match status" value="1"/>
</dbReference>
<dbReference type="AlphaFoldDB" id="A0A9X8R0B6"/>
<feature type="domain" description="HTH luxR-type" evidence="4">
    <location>
        <begin position="140"/>
        <end position="205"/>
    </location>
</feature>
<evidence type="ECO:0000259" key="4">
    <source>
        <dbReference type="PROSITE" id="PS50043"/>
    </source>
</evidence>
<proteinExistence type="predicted"/>
<evidence type="ECO:0000256" key="2">
    <source>
        <dbReference type="ARBA" id="ARBA00023125"/>
    </source>
</evidence>
<dbReference type="SUPFAM" id="SSF46894">
    <property type="entry name" value="C-terminal effector domain of the bipartite response regulators"/>
    <property type="match status" value="1"/>
</dbReference>
<dbReference type="InterPro" id="IPR016032">
    <property type="entry name" value="Sig_transdc_resp-reg_C-effctor"/>
</dbReference>